<organism evidence="1 2">
    <name type="scientific">Riccia sorocarpa</name>
    <dbReference type="NCBI Taxonomy" id="122646"/>
    <lineage>
        <taxon>Eukaryota</taxon>
        <taxon>Viridiplantae</taxon>
        <taxon>Streptophyta</taxon>
        <taxon>Embryophyta</taxon>
        <taxon>Marchantiophyta</taxon>
        <taxon>Marchantiopsida</taxon>
        <taxon>Marchantiidae</taxon>
        <taxon>Marchantiales</taxon>
        <taxon>Ricciaceae</taxon>
        <taxon>Riccia</taxon>
    </lineage>
</organism>
<accession>A0ABD3HMM4</accession>
<proteinExistence type="predicted"/>
<dbReference type="PANTHER" id="PTHR47679">
    <property type="entry name" value="PROTEIN TORNADO 1"/>
    <property type="match status" value="1"/>
</dbReference>
<sequence length="1281" mass="145613">MDLSLDSLDLSPFFDNKQYYEHPLLDDTVFDCILLSRAVSGVYETCDVSEIAYPSVLAAVLRAVATESESRNYTWLVIDDVPGAEFLSSEDWDSIFSPLLVDDESFLHMISVTCVDPVVFGAVCTQISYLLATSSTLEILWFGSPDRSSGQEKNAESGFRLSGAVVEALSEGLMHTECLTTLGLNESLLAGDFADMLKNVQNTSLRWIDLPVNLKRLDTALEVLLSKSLRLKNLKKIRIGLDSDSISDYTVDNIQAVAECLSRWQEFDFDTGREVVMDFGILKARGDGSEMFLRCWDKWVTSANECAEPLMLVTRTVVLAGWGTREQWSIFLGDEEFTRSTHLKSLHILFLWFHLPYGDHLPVDMDEFSLLCHSCLQHFRRLKQLKWGYNSYQKEEDYFRCLMDLLHVNSYLQVVDIPHLPDDKKVLVQEASRRNKQQAAYFSTLRVAKVAFGKAKAARVFLCGNPYAGKSTLRVSMMRQATRKACIFVFVFSPFQDDQREIKENLEDAFKLELRSWLRFVASHYPITDTFLPEVLVVITHKDKMKQNKMDLSCTLAPIKKTPEAPSVCYSLISEILDPHDASSRQMVAAPVWGVQGFLNHISKRLEAQNVGSFDQGVADQRTVLEAVIQYMHDVGSIFYLPKCQLVVVDINWLTHKFLGYLISEGHGFQVKSLSTICFPEDGVVTKVTLDSNLEKLSEICRKKKVIVDPEVLQDLLVHLDLCYPLGSVQGVQEYFMPTIFGRSNVRVEDQILTWGTAPSSDTDWQYFGYRLVCEDTSTTALTAATFPRFQIRFRKEMMANDGTCILQRDVIRLDHYRDGYFIILQNAEDGAHVDVLCQFSKRKRRDEAMVYVKEHILQEFRRFCGSPDGCRGVVLVTAIIRPECVRRLTPQKDRKEQIILESQLKDLFRESVAKKQLSLGEVTGPRGANGGSTDLFSYEHFWKEDPKASLYRVSQQAIELLSEKDVEEIMELVRKRSRDIVRRLTEVEQQLDSELQQSTDGDVSKRYPWRSEGGSSGCSQEEKMLNEVHVHLNYMEEHLKEHLDKAVASLSEQLQVIRSDIQQLQKRVDSTLLSIITKIDTMVGYSKALEDARVPRLPYITFDDVGFRQRMTSKALIRTPVQLHLMCESRFKPHSVDGQQGLELTVADENKEWLRCISVNAMRISLALLKAGIDSQLPGVGGLIPELGDLSSGLVPVEEMTVVQLKNAKFSSLPTVERTEIAENMWKFLGRSLPPAKIVEDLKLQLVRYNPGTVAVAQSYAWLCRKCAHEGEKYQVLKRV</sequence>
<keyword evidence="2" id="KW-1185">Reference proteome</keyword>
<comment type="caution">
    <text evidence="1">The sequence shown here is derived from an EMBL/GenBank/DDBJ whole genome shotgun (WGS) entry which is preliminary data.</text>
</comment>
<dbReference type="EMBL" id="JBJQOH010000003">
    <property type="protein sequence ID" value="KAL3691647.1"/>
    <property type="molecule type" value="Genomic_DNA"/>
</dbReference>
<reference evidence="1 2" key="1">
    <citation type="submission" date="2024-09" db="EMBL/GenBank/DDBJ databases">
        <title>Chromosome-scale assembly of Riccia sorocarpa.</title>
        <authorList>
            <person name="Paukszto L."/>
        </authorList>
    </citation>
    <scope>NUCLEOTIDE SEQUENCE [LARGE SCALE GENOMIC DNA]</scope>
    <source>
        <strain evidence="1">LP-2024</strain>
        <tissue evidence="1">Aerial parts of the thallus</tissue>
    </source>
</reference>
<name>A0ABD3HMM4_9MARC</name>
<dbReference type="Proteomes" id="UP001633002">
    <property type="component" value="Unassembled WGS sequence"/>
</dbReference>
<protein>
    <submittedName>
        <fullName evidence="1">Uncharacterized protein</fullName>
    </submittedName>
</protein>
<evidence type="ECO:0000313" key="1">
    <source>
        <dbReference type="EMBL" id="KAL3691647.1"/>
    </source>
</evidence>
<evidence type="ECO:0000313" key="2">
    <source>
        <dbReference type="Proteomes" id="UP001633002"/>
    </source>
</evidence>
<dbReference type="PANTHER" id="PTHR47679:SF1">
    <property type="entry name" value="PROTEIN TORNADO 1"/>
    <property type="match status" value="1"/>
</dbReference>
<dbReference type="SUPFAM" id="SSF52047">
    <property type="entry name" value="RNI-like"/>
    <property type="match status" value="1"/>
</dbReference>
<gene>
    <name evidence="1" type="ORF">R1sor_005298</name>
</gene>